<reference evidence="2 3" key="1">
    <citation type="journal article" date="2019" name="Int. J. Syst. Evol. Microbiol.">
        <title>The Global Catalogue of Microorganisms (GCM) 10K type strain sequencing project: providing services to taxonomists for standard genome sequencing and annotation.</title>
        <authorList>
            <consortium name="The Broad Institute Genomics Platform"/>
            <consortium name="The Broad Institute Genome Sequencing Center for Infectious Disease"/>
            <person name="Wu L."/>
            <person name="Ma J."/>
        </authorList>
    </citation>
    <scope>NUCLEOTIDE SEQUENCE [LARGE SCALE GENOMIC DNA]</scope>
    <source>
        <strain evidence="2 3">CGMCC 1.3239</strain>
    </source>
</reference>
<dbReference type="InterPro" id="IPR036291">
    <property type="entry name" value="NAD(P)-bd_dom_sf"/>
</dbReference>
<evidence type="ECO:0000259" key="1">
    <source>
        <dbReference type="SMART" id="SM00881"/>
    </source>
</evidence>
<feature type="domain" description="CoA-binding" evidence="1">
    <location>
        <begin position="12"/>
        <end position="109"/>
    </location>
</feature>
<dbReference type="Gene3D" id="3.40.50.720">
    <property type="entry name" value="NAD(P)-binding Rossmann-like Domain"/>
    <property type="match status" value="1"/>
</dbReference>
<evidence type="ECO:0000313" key="2">
    <source>
        <dbReference type="EMBL" id="MFC6752634.1"/>
    </source>
</evidence>
<accession>A0ABD5S898</accession>
<dbReference type="PANTHER" id="PTHR33303:SF2">
    <property type="entry name" value="COA-BINDING DOMAIN-CONTAINING PROTEIN"/>
    <property type="match status" value="1"/>
</dbReference>
<keyword evidence="3" id="KW-1185">Reference proteome</keyword>
<dbReference type="PANTHER" id="PTHR33303">
    <property type="entry name" value="CYTOPLASMIC PROTEIN-RELATED"/>
    <property type="match status" value="1"/>
</dbReference>
<sequence>MPITNDAGLERALDAETIAVVGCSTTPGKAAHDVPAYLQKHGYRIVPVNPYADSILGEPAYDALGDVDVTIDLVNVFRPSEEVPEILNAVRERHAARGDAGIAWLQLGITHDAAAAAAEADGIEVVQDRCLKVEHGRLRG</sequence>
<dbReference type="Proteomes" id="UP001596442">
    <property type="component" value="Unassembled WGS sequence"/>
</dbReference>
<dbReference type="SUPFAM" id="SSF51735">
    <property type="entry name" value="NAD(P)-binding Rossmann-fold domains"/>
    <property type="match status" value="1"/>
</dbReference>
<proteinExistence type="predicted"/>
<dbReference type="RefSeq" id="WP_379779511.1">
    <property type="nucleotide sequence ID" value="NZ_JBHSWW010000031.1"/>
</dbReference>
<dbReference type="SMART" id="SM00881">
    <property type="entry name" value="CoA_binding"/>
    <property type="match status" value="1"/>
</dbReference>
<dbReference type="Pfam" id="PF13380">
    <property type="entry name" value="CoA_binding_2"/>
    <property type="match status" value="1"/>
</dbReference>
<protein>
    <submittedName>
        <fullName evidence="2">CoA-binding protein</fullName>
    </submittedName>
</protein>
<dbReference type="InterPro" id="IPR003781">
    <property type="entry name" value="CoA-bd"/>
</dbReference>
<gene>
    <name evidence="2" type="ORF">ACFQEU_04015</name>
</gene>
<organism evidence="2 3">
    <name type="scientific">Halorubrum tibetense</name>
    <dbReference type="NCBI Taxonomy" id="175631"/>
    <lineage>
        <taxon>Archaea</taxon>
        <taxon>Methanobacteriati</taxon>
        <taxon>Methanobacteriota</taxon>
        <taxon>Stenosarchaea group</taxon>
        <taxon>Halobacteria</taxon>
        <taxon>Halobacteriales</taxon>
        <taxon>Haloferacaceae</taxon>
        <taxon>Halorubrum</taxon>
    </lineage>
</organism>
<dbReference type="EMBL" id="JBHSWW010000031">
    <property type="protein sequence ID" value="MFC6752634.1"/>
    <property type="molecule type" value="Genomic_DNA"/>
</dbReference>
<dbReference type="AlphaFoldDB" id="A0ABD5S898"/>
<evidence type="ECO:0000313" key="3">
    <source>
        <dbReference type="Proteomes" id="UP001596442"/>
    </source>
</evidence>
<name>A0ABD5S898_9EURY</name>
<comment type="caution">
    <text evidence="2">The sequence shown here is derived from an EMBL/GenBank/DDBJ whole genome shotgun (WGS) entry which is preliminary data.</text>
</comment>